<name>A0ACB6RJE6_9PLEO</name>
<reference evidence="1" key="1">
    <citation type="journal article" date="2020" name="Stud. Mycol.">
        <title>101 Dothideomycetes genomes: a test case for predicting lifestyles and emergence of pathogens.</title>
        <authorList>
            <person name="Haridas S."/>
            <person name="Albert R."/>
            <person name="Binder M."/>
            <person name="Bloem J."/>
            <person name="Labutti K."/>
            <person name="Salamov A."/>
            <person name="Andreopoulos B."/>
            <person name="Baker S."/>
            <person name="Barry K."/>
            <person name="Bills G."/>
            <person name="Bluhm B."/>
            <person name="Cannon C."/>
            <person name="Castanera R."/>
            <person name="Culley D."/>
            <person name="Daum C."/>
            <person name="Ezra D."/>
            <person name="Gonzalez J."/>
            <person name="Henrissat B."/>
            <person name="Kuo A."/>
            <person name="Liang C."/>
            <person name="Lipzen A."/>
            <person name="Lutzoni F."/>
            <person name="Magnuson J."/>
            <person name="Mondo S."/>
            <person name="Nolan M."/>
            <person name="Ohm R."/>
            <person name="Pangilinan J."/>
            <person name="Park H.-J."/>
            <person name="Ramirez L."/>
            <person name="Alfaro M."/>
            <person name="Sun H."/>
            <person name="Tritt A."/>
            <person name="Yoshinaga Y."/>
            <person name="Zwiers L.-H."/>
            <person name="Turgeon B."/>
            <person name="Goodwin S."/>
            <person name="Spatafora J."/>
            <person name="Crous P."/>
            <person name="Grigoriev I."/>
        </authorList>
    </citation>
    <scope>NUCLEOTIDE SEQUENCE</scope>
    <source>
        <strain evidence="1">CBS 525.71</strain>
    </source>
</reference>
<organism evidence="1 2">
    <name type="scientific">Macroventuria anomochaeta</name>
    <dbReference type="NCBI Taxonomy" id="301207"/>
    <lineage>
        <taxon>Eukaryota</taxon>
        <taxon>Fungi</taxon>
        <taxon>Dikarya</taxon>
        <taxon>Ascomycota</taxon>
        <taxon>Pezizomycotina</taxon>
        <taxon>Dothideomycetes</taxon>
        <taxon>Pleosporomycetidae</taxon>
        <taxon>Pleosporales</taxon>
        <taxon>Pleosporineae</taxon>
        <taxon>Didymellaceae</taxon>
        <taxon>Macroventuria</taxon>
    </lineage>
</organism>
<proteinExistence type="predicted"/>
<comment type="caution">
    <text evidence="1">The sequence shown here is derived from an EMBL/GenBank/DDBJ whole genome shotgun (WGS) entry which is preliminary data.</text>
</comment>
<protein>
    <submittedName>
        <fullName evidence="1">Uncharacterized protein</fullName>
    </submittedName>
</protein>
<accession>A0ACB6RJE6</accession>
<dbReference type="Proteomes" id="UP000799754">
    <property type="component" value="Unassembled WGS sequence"/>
</dbReference>
<dbReference type="EMBL" id="MU006747">
    <property type="protein sequence ID" value="KAF2622116.1"/>
    <property type="molecule type" value="Genomic_DNA"/>
</dbReference>
<evidence type="ECO:0000313" key="2">
    <source>
        <dbReference type="Proteomes" id="UP000799754"/>
    </source>
</evidence>
<keyword evidence="2" id="KW-1185">Reference proteome</keyword>
<evidence type="ECO:0000313" key="1">
    <source>
        <dbReference type="EMBL" id="KAF2622116.1"/>
    </source>
</evidence>
<gene>
    <name evidence="1" type="ORF">BU25DRAFT_215487</name>
</gene>
<sequence>MLLSTTSDRSSLVILCSCYGRHSLGGCTTSGAQLGRHHTDWLKLSQITKDTLLTRLQRKRCYDGVGRCGILIATVNNT</sequence>